<evidence type="ECO:0000313" key="6">
    <source>
        <dbReference type="Proteomes" id="UP000244081"/>
    </source>
</evidence>
<keyword evidence="6" id="KW-1185">Reference proteome</keyword>
<dbReference type="EMBL" id="QAYG01000001">
    <property type="protein sequence ID" value="PTW62637.1"/>
    <property type="molecule type" value="Genomic_DNA"/>
</dbReference>
<organism evidence="5 6">
    <name type="scientific">Breoghania corrubedonensis</name>
    <dbReference type="NCBI Taxonomy" id="665038"/>
    <lineage>
        <taxon>Bacteria</taxon>
        <taxon>Pseudomonadati</taxon>
        <taxon>Pseudomonadota</taxon>
        <taxon>Alphaproteobacteria</taxon>
        <taxon>Hyphomicrobiales</taxon>
        <taxon>Stappiaceae</taxon>
        <taxon>Breoghania</taxon>
    </lineage>
</organism>
<proteinExistence type="inferred from homology"/>
<sequence>MALAEAIASSHVSAIEAMEAAIAAAQTHSGFGAVDVLVPELGLCVAEVMEQERLDRPARFVTRPFAGVPTLAKNLGSPFAGIPASAGSNALRGIADGTADSEFARRFRKMGLIPFGSTLVPEFGLSLASEPIGLPPARNPLDPERTPGGSSGGAAAAVAAGIVAIAHATDAGGSIRVPAACCGLIGLKPTRGLMPGGPDFGNHLGGLASEFAVCRSVRDARRAFDHLAGHAKGPTPEPVLDPDIQSRLTIGLIGDLGPFALDPARERAVREAAALLEGAGHRIADIPFARLQTLVASGMRGFDRIICASMAAAFANGELDEDKLEPLTRAVLERGRALPAAELWSAEQEAVLAAHAMWRLFGEVDLLLTPMLSAAPPKLGAFPTDHDAVEAHWGRMTAFAPLASLANMTGVPALALPFGEDADGLPLPVQIMGPMGADRRLLTLAETLERLRPWAHRFPVAGLPA</sequence>
<comment type="function">
    <text evidence="1">Hydrolyzes indole-3-acetamide (IAM) into indole-3-acetic acid (IAA).</text>
</comment>
<evidence type="ECO:0000256" key="2">
    <source>
        <dbReference type="ARBA" id="ARBA00009199"/>
    </source>
</evidence>
<evidence type="ECO:0000313" key="5">
    <source>
        <dbReference type="EMBL" id="PTW62637.1"/>
    </source>
</evidence>
<gene>
    <name evidence="5" type="ORF">C8N35_101683</name>
</gene>
<dbReference type="InterPro" id="IPR000120">
    <property type="entry name" value="Amidase"/>
</dbReference>
<evidence type="ECO:0000259" key="4">
    <source>
        <dbReference type="Pfam" id="PF01425"/>
    </source>
</evidence>
<dbReference type="Pfam" id="PF01425">
    <property type="entry name" value="Amidase"/>
    <property type="match status" value="1"/>
</dbReference>
<name>A0A2T5VFU9_9HYPH</name>
<dbReference type="Gene3D" id="3.90.1300.10">
    <property type="entry name" value="Amidase signature (AS) domain"/>
    <property type="match status" value="1"/>
</dbReference>
<dbReference type="Proteomes" id="UP000244081">
    <property type="component" value="Unassembled WGS sequence"/>
</dbReference>
<comment type="similarity">
    <text evidence="2">Belongs to the amidase family.</text>
</comment>
<dbReference type="InterPro" id="IPR023631">
    <property type="entry name" value="Amidase_dom"/>
</dbReference>
<protein>
    <recommendedName>
        <fullName evidence="3">Indoleacetamide hydrolase</fullName>
    </recommendedName>
</protein>
<reference evidence="5 6" key="1">
    <citation type="submission" date="2018-04" db="EMBL/GenBank/DDBJ databases">
        <title>Genomic Encyclopedia of Archaeal and Bacterial Type Strains, Phase II (KMG-II): from individual species to whole genera.</title>
        <authorList>
            <person name="Goeker M."/>
        </authorList>
    </citation>
    <scope>NUCLEOTIDE SEQUENCE [LARGE SCALE GENOMIC DNA]</scope>
    <source>
        <strain evidence="5 6">DSM 23382</strain>
    </source>
</reference>
<dbReference type="PANTHER" id="PTHR11895:SF7">
    <property type="entry name" value="GLUTAMYL-TRNA(GLN) AMIDOTRANSFERASE SUBUNIT A, MITOCHONDRIAL"/>
    <property type="match status" value="1"/>
</dbReference>
<dbReference type="PROSITE" id="PS00571">
    <property type="entry name" value="AMIDASES"/>
    <property type="match status" value="1"/>
</dbReference>
<accession>A0A2T5VFU9</accession>
<dbReference type="InterPro" id="IPR036928">
    <property type="entry name" value="AS_sf"/>
</dbReference>
<dbReference type="AlphaFoldDB" id="A0A2T5VFU9"/>
<evidence type="ECO:0000256" key="3">
    <source>
        <dbReference type="ARBA" id="ARBA00021874"/>
    </source>
</evidence>
<comment type="caution">
    <text evidence="5">The sequence shown here is derived from an EMBL/GenBank/DDBJ whole genome shotgun (WGS) entry which is preliminary data.</text>
</comment>
<dbReference type="PANTHER" id="PTHR11895">
    <property type="entry name" value="TRANSAMIDASE"/>
    <property type="match status" value="1"/>
</dbReference>
<dbReference type="InterPro" id="IPR020556">
    <property type="entry name" value="Amidase_CS"/>
</dbReference>
<evidence type="ECO:0000256" key="1">
    <source>
        <dbReference type="ARBA" id="ARBA00003871"/>
    </source>
</evidence>
<dbReference type="SUPFAM" id="SSF75304">
    <property type="entry name" value="Amidase signature (AS) enzymes"/>
    <property type="match status" value="1"/>
</dbReference>
<dbReference type="GO" id="GO:0003824">
    <property type="term" value="F:catalytic activity"/>
    <property type="evidence" value="ECO:0007669"/>
    <property type="project" value="InterPro"/>
</dbReference>
<feature type="domain" description="Amidase" evidence="4">
    <location>
        <begin position="51"/>
        <end position="442"/>
    </location>
</feature>